<feature type="transmembrane region" description="Helical" evidence="5">
    <location>
        <begin position="120"/>
        <end position="142"/>
    </location>
</feature>
<keyword evidence="7" id="KW-1185">Reference proteome</keyword>
<name>A0ABV4U650_9BACT</name>
<comment type="subcellular location">
    <subcellularLocation>
        <location evidence="5">Cell membrane</location>
        <topology evidence="5">Multi-pass membrane protein</topology>
    </subcellularLocation>
    <subcellularLocation>
        <location evidence="1">Membrane</location>
        <topology evidence="1">Multi-pass membrane protein</topology>
    </subcellularLocation>
</comment>
<dbReference type="EMBL" id="JBGUBD010000006">
    <property type="protein sequence ID" value="MFA9478792.1"/>
    <property type="molecule type" value="Genomic_DNA"/>
</dbReference>
<keyword evidence="5" id="KW-1003">Cell membrane</keyword>
<keyword evidence="4 5" id="KW-0472">Membrane</keyword>
<dbReference type="PANTHER" id="PTHR43701">
    <property type="entry name" value="MEMBRANE TRANSPORTER PROTEIN MJ0441-RELATED"/>
    <property type="match status" value="1"/>
</dbReference>
<comment type="caution">
    <text evidence="6">The sequence shown here is derived from an EMBL/GenBank/DDBJ whole genome shotgun (WGS) entry which is preliminary data.</text>
</comment>
<feature type="transmembrane region" description="Helical" evidence="5">
    <location>
        <begin position="169"/>
        <end position="194"/>
    </location>
</feature>
<gene>
    <name evidence="6" type="ORF">ACERK3_10840</name>
</gene>
<evidence type="ECO:0000313" key="6">
    <source>
        <dbReference type="EMBL" id="MFA9478792.1"/>
    </source>
</evidence>
<feature type="transmembrane region" description="Helical" evidence="5">
    <location>
        <begin position="21"/>
        <end position="54"/>
    </location>
</feature>
<dbReference type="PANTHER" id="PTHR43701:SF2">
    <property type="entry name" value="MEMBRANE TRANSPORTER PROTEIN YJNA-RELATED"/>
    <property type="match status" value="1"/>
</dbReference>
<feature type="transmembrane region" description="Helical" evidence="5">
    <location>
        <begin position="236"/>
        <end position="257"/>
    </location>
</feature>
<evidence type="ECO:0000256" key="3">
    <source>
        <dbReference type="ARBA" id="ARBA00022989"/>
    </source>
</evidence>
<keyword evidence="2 5" id="KW-0812">Transmembrane</keyword>
<accession>A0ABV4U650</accession>
<evidence type="ECO:0000256" key="2">
    <source>
        <dbReference type="ARBA" id="ARBA00022692"/>
    </source>
</evidence>
<feature type="transmembrane region" description="Helical" evidence="5">
    <location>
        <begin position="269"/>
        <end position="289"/>
    </location>
</feature>
<organism evidence="6 7">
    <name type="scientific">Natronomicrosphaera hydrolytica</name>
    <dbReference type="NCBI Taxonomy" id="3242702"/>
    <lineage>
        <taxon>Bacteria</taxon>
        <taxon>Pseudomonadati</taxon>
        <taxon>Planctomycetota</taxon>
        <taxon>Phycisphaerae</taxon>
        <taxon>Phycisphaerales</taxon>
        <taxon>Phycisphaeraceae</taxon>
        <taxon>Natronomicrosphaera</taxon>
    </lineage>
</organism>
<dbReference type="Pfam" id="PF01925">
    <property type="entry name" value="TauE"/>
    <property type="match status" value="1"/>
</dbReference>
<evidence type="ECO:0000256" key="4">
    <source>
        <dbReference type="ARBA" id="ARBA00023136"/>
    </source>
</evidence>
<dbReference type="Proteomes" id="UP001575105">
    <property type="component" value="Unassembled WGS sequence"/>
</dbReference>
<feature type="transmembrane region" description="Helical" evidence="5">
    <location>
        <begin position="96"/>
        <end position="114"/>
    </location>
</feature>
<reference evidence="6 7" key="1">
    <citation type="submission" date="2024-08" db="EMBL/GenBank/DDBJ databases">
        <title>Whole-genome sequencing of halo(alkali)philic microorganisms from hypersaline lakes.</title>
        <authorList>
            <person name="Sorokin D.Y."/>
            <person name="Merkel A.Y."/>
            <person name="Messina E."/>
            <person name="Yakimov M."/>
        </authorList>
    </citation>
    <scope>NUCLEOTIDE SEQUENCE [LARGE SCALE GENOMIC DNA]</scope>
    <source>
        <strain evidence="6 7">AB-hyl4</strain>
    </source>
</reference>
<evidence type="ECO:0000313" key="7">
    <source>
        <dbReference type="Proteomes" id="UP001575105"/>
    </source>
</evidence>
<comment type="similarity">
    <text evidence="5">Belongs to the 4-toluene sulfonate uptake permease (TSUP) (TC 2.A.102) family.</text>
</comment>
<dbReference type="InterPro" id="IPR002781">
    <property type="entry name" value="TM_pro_TauE-like"/>
</dbReference>
<keyword evidence="3 5" id="KW-1133">Transmembrane helix</keyword>
<feature type="transmembrane region" description="Helical" evidence="5">
    <location>
        <begin position="66"/>
        <end position="84"/>
    </location>
</feature>
<protein>
    <recommendedName>
        <fullName evidence="5">Probable membrane transporter protein</fullName>
    </recommendedName>
</protein>
<proteinExistence type="inferred from homology"/>
<evidence type="ECO:0000256" key="5">
    <source>
        <dbReference type="RuleBase" id="RU363041"/>
    </source>
</evidence>
<dbReference type="RefSeq" id="WP_425345981.1">
    <property type="nucleotide sequence ID" value="NZ_JBGUBD010000006.1"/>
</dbReference>
<evidence type="ECO:0000256" key="1">
    <source>
        <dbReference type="ARBA" id="ARBA00004141"/>
    </source>
</evidence>
<dbReference type="InterPro" id="IPR051598">
    <property type="entry name" value="TSUP/Inactive_protease-like"/>
</dbReference>
<sequence length="292" mass="30378">MPRLGYNRRSMEDALFHIGPLLAIALLGLVAGVLGGLLGVGGSVIMIPGLVLLFGHGRFEGLNQHAYQAAAMIANVAVALPAVMRHHKAGAVALPVLKWMMPAAAVAVIVGVWLSNRPMFAGAGGGVWLGRILAIFLLYEVILNLRKVLGPREATLQAMEGARITRPRAATAGGSMGLIGGLLGVGGGVIAVPIQQLLLALPLRTAIANSAAVMVLSAAIGATYKNATLSQHEVPWYAGLLLAALLAPTCVIGGRLGASLTHSLPIRQVRFVFIVIMSLAAWRMAALPWPTL</sequence>